<dbReference type="Proteomes" id="UP000275408">
    <property type="component" value="Unassembled WGS sequence"/>
</dbReference>
<comment type="caution">
    <text evidence="1">The sequence shown here is derived from an EMBL/GenBank/DDBJ whole genome shotgun (WGS) entry which is preliminary data.</text>
</comment>
<sequence>MHGKHLQENEITDLSRIATSRIGHVYELWGKGVFTKEPDSFSLDGYIQVCTISTNAPYYESIVKYVRWKGANLQQHHSH</sequence>
<keyword evidence="2" id="KW-1185">Reference proteome</keyword>
<dbReference type="AlphaFoldDB" id="A0A3M6UQK7"/>
<proteinExistence type="predicted"/>
<name>A0A3M6UQK7_POCDA</name>
<reference evidence="1 2" key="1">
    <citation type="journal article" date="2018" name="Sci. Rep.">
        <title>Comparative analysis of the Pocillopora damicornis genome highlights role of immune system in coral evolution.</title>
        <authorList>
            <person name="Cunning R."/>
            <person name="Bay R.A."/>
            <person name="Gillette P."/>
            <person name="Baker A.C."/>
            <person name="Traylor-Knowles N."/>
        </authorList>
    </citation>
    <scope>NUCLEOTIDE SEQUENCE [LARGE SCALE GENOMIC DNA]</scope>
    <source>
        <strain evidence="1">RSMAS</strain>
        <tissue evidence="1">Whole animal</tissue>
    </source>
</reference>
<protein>
    <submittedName>
        <fullName evidence="1">Uncharacterized protein</fullName>
    </submittedName>
</protein>
<evidence type="ECO:0000313" key="2">
    <source>
        <dbReference type="Proteomes" id="UP000275408"/>
    </source>
</evidence>
<dbReference type="EMBL" id="RCHS01000953">
    <property type="protein sequence ID" value="RMX56003.1"/>
    <property type="molecule type" value="Genomic_DNA"/>
</dbReference>
<accession>A0A3M6UQK7</accession>
<organism evidence="1 2">
    <name type="scientific">Pocillopora damicornis</name>
    <name type="common">Cauliflower coral</name>
    <name type="synonym">Millepora damicornis</name>
    <dbReference type="NCBI Taxonomy" id="46731"/>
    <lineage>
        <taxon>Eukaryota</taxon>
        <taxon>Metazoa</taxon>
        <taxon>Cnidaria</taxon>
        <taxon>Anthozoa</taxon>
        <taxon>Hexacorallia</taxon>
        <taxon>Scleractinia</taxon>
        <taxon>Astrocoeniina</taxon>
        <taxon>Pocilloporidae</taxon>
        <taxon>Pocillopora</taxon>
    </lineage>
</organism>
<evidence type="ECO:0000313" key="1">
    <source>
        <dbReference type="EMBL" id="RMX56003.1"/>
    </source>
</evidence>
<gene>
    <name evidence="1" type="ORF">pdam_00019585</name>
</gene>